<keyword evidence="6 7" id="KW-0066">ATP synthesis</keyword>
<dbReference type="SUPFAM" id="SSF47928">
    <property type="entry name" value="N-terminal domain of the delta subunit of the F1F0-ATP synthase"/>
    <property type="match status" value="1"/>
</dbReference>
<organism evidence="8 9">
    <name type="scientific">Hanamia caeni</name>
    <dbReference type="NCBI Taxonomy" id="2294116"/>
    <lineage>
        <taxon>Bacteria</taxon>
        <taxon>Pseudomonadati</taxon>
        <taxon>Bacteroidota</taxon>
        <taxon>Chitinophagia</taxon>
        <taxon>Chitinophagales</taxon>
        <taxon>Chitinophagaceae</taxon>
        <taxon>Hanamia</taxon>
    </lineage>
</organism>
<evidence type="ECO:0000313" key="8">
    <source>
        <dbReference type="EMBL" id="RNI34577.1"/>
    </source>
</evidence>
<evidence type="ECO:0000256" key="7">
    <source>
        <dbReference type="HAMAP-Rule" id="MF_01416"/>
    </source>
</evidence>
<keyword evidence="9" id="KW-1185">Reference proteome</keyword>
<evidence type="ECO:0000256" key="4">
    <source>
        <dbReference type="ARBA" id="ARBA00023065"/>
    </source>
</evidence>
<dbReference type="EMBL" id="RJJR01000013">
    <property type="protein sequence ID" value="RNI34577.1"/>
    <property type="molecule type" value="Genomic_DNA"/>
</dbReference>
<dbReference type="Pfam" id="PF00213">
    <property type="entry name" value="OSCP"/>
    <property type="match status" value="1"/>
</dbReference>
<proteinExistence type="inferred from homology"/>
<dbReference type="GO" id="GO:0016787">
    <property type="term" value="F:hydrolase activity"/>
    <property type="evidence" value="ECO:0007669"/>
    <property type="project" value="UniProtKB-KW"/>
</dbReference>
<comment type="similarity">
    <text evidence="7">Belongs to the ATPase delta chain family.</text>
</comment>
<comment type="function">
    <text evidence="7">F(1)F(0) ATP synthase produces ATP from ADP in the presence of a proton or sodium gradient. F-type ATPases consist of two structural domains, F(1) containing the extramembraneous catalytic core and F(0) containing the membrane proton channel, linked together by a central stalk and a peripheral stalk. During catalysis, ATP synthesis in the catalytic domain of F(1) is coupled via a rotary mechanism of the central stalk subunits to proton translocation.</text>
</comment>
<keyword evidence="8" id="KW-0378">Hydrolase</keyword>
<evidence type="ECO:0000256" key="6">
    <source>
        <dbReference type="ARBA" id="ARBA00023310"/>
    </source>
</evidence>
<evidence type="ECO:0000256" key="5">
    <source>
        <dbReference type="ARBA" id="ARBA00023136"/>
    </source>
</evidence>
<dbReference type="RefSeq" id="WP_123121638.1">
    <property type="nucleotide sequence ID" value="NZ_RJJR01000013.1"/>
</dbReference>
<keyword evidence="5 7" id="KW-0472">Membrane</keyword>
<dbReference type="NCBIfam" id="TIGR01145">
    <property type="entry name" value="ATP_synt_delta"/>
    <property type="match status" value="1"/>
</dbReference>
<dbReference type="Gene3D" id="1.10.520.20">
    <property type="entry name" value="N-terminal domain of the delta subunit of the F1F0-ATP synthase"/>
    <property type="match status" value="1"/>
</dbReference>
<dbReference type="InterPro" id="IPR026015">
    <property type="entry name" value="ATP_synth_OSCP/delta_N_sf"/>
</dbReference>
<keyword evidence="2 7" id="KW-0813">Transport</keyword>
<evidence type="ECO:0000256" key="1">
    <source>
        <dbReference type="ARBA" id="ARBA00004370"/>
    </source>
</evidence>
<dbReference type="PANTHER" id="PTHR11910">
    <property type="entry name" value="ATP SYNTHASE DELTA CHAIN"/>
    <property type="match status" value="1"/>
</dbReference>
<protein>
    <recommendedName>
        <fullName evidence="7">ATP synthase subunit delta</fullName>
    </recommendedName>
    <alternativeName>
        <fullName evidence="7">ATP synthase F(1) sector subunit delta</fullName>
    </alternativeName>
    <alternativeName>
        <fullName evidence="7">F-type ATPase subunit delta</fullName>
        <shortName evidence="7">F-ATPase subunit delta</shortName>
    </alternativeName>
</protein>
<name>A0A3M9NBA7_9BACT</name>
<dbReference type="InterPro" id="IPR000711">
    <property type="entry name" value="ATPase_OSCP/dsu"/>
</dbReference>
<sequence>MNNPRLAQRYAKSLIDIAMQYNKLEEVHQDVSFLKSVVDRNRDFVLMLESPIINPDKKYKIINAITSGNVSKVTDTFLKLICNKGREPNLPGIIHSFIEQYNVITGIHIAQLTTASPASNELKESFVSKIRASTSFDNIQLENKVDEKIIGGFILQMEGKLIDKSVLRNLKDLSKQFADNEYLHKLR</sequence>
<accession>A0A3M9NBA7</accession>
<dbReference type="AlphaFoldDB" id="A0A3M9NBA7"/>
<dbReference type="GO" id="GO:0045259">
    <property type="term" value="C:proton-transporting ATP synthase complex"/>
    <property type="evidence" value="ECO:0007669"/>
    <property type="project" value="UniProtKB-KW"/>
</dbReference>
<dbReference type="GO" id="GO:0046933">
    <property type="term" value="F:proton-transporting ATP synthase activity, rotational mechanism"/>
    <property type="evidence" value="ECO:0007669"/>
    <property type="project" value="UniProtKB-UniRule"/>
</dbReference>
<dbReference type="PROSITE" id="PS00389">
    <property type="entry name" value="ATPASE_DELTA"/>
    <property type="match status" value="1"/>
</dbReference>
<dbReference type="Proteomes" id="UP000267223">
    <property type="component" value="Unassembled WGS sequence"/>
</dbReference>
<comment type="caution">
    <text evidence="8">The sequence shown here is derived from an EMBL/GenBank/DDBJ whole genome shotgun (WGS) entry which is preliminary data.</text>
</comment>
<reference evidence="8 9" key="1">
    <citation type="submission" date="2018-11" db="EMBL/GenBank/DDBJ databases">
        <title>Draft genome sequence of Ferruginibacter sp. BO-59.</title>
        <authorList>
            <person name="Im W.T."/>
        </authorList>
    </citation>
    <scope>NUCLEOTIDE SEQUENCE [LARGE SCALE GENOMIC DNA]</scope>
    <source>
        <strain evidence="8 9">BO-59</strain>
    </source>
</reference>
<keyword evidence="3 7" id="KW-0375">Hydrogen ion transport</keyword>
<keyword evidence="7" id="KW-0139">CF(1)</keyword>
<comment type="subcellular location">
    <subcellularLocation>
        <location evidence="7">Cell membrane</location>
        <topology evidence="7">Peripheral membrane protein</topology>
    </subcellularLocation>
    <subcellularLocation>
        <location evidence="1">Membrane</location>
    </subcellularLocation>
</comment>
<evidence type="ECO:0000256" key="3">
    <source>
        <dbReference type="ARBA" id="ARBA00022781"/>
    </source>
</evidence>
<dbReference type="OrthoDB" id="9802471at2"/>
<dbReference type="InterPro" id="IPR020781">
    <property type="entry name" value="ATPase_OSCP/d_CS"/>
</dbReference>
<gene>
    <name evidence="7 8" type="primary">atpH</name>
    <name evidence="8" type="ORF">EFY79_15505</name>
</gene>
<comment type="function">
    <text evidence="7">This protein is part of the stalk that links CF(0) to CF(1). It either transmits conformational changes from CF(0) to CF(1) or is implicated in proton conduction.</text>
</comment>
<evidence type="ECO:0000313" key="9">
    <source>
        <dbReference type="Proteomes" id="UP000267223"/>
    </source>
</evidence>
<dbReference type="PRINTS" id="PR00125">
    <property type="entry name" value="ATPASEDELTA"/>
</dbReference>
<evidence type="ECO:0000256" key="2">
    <source>
        <dbReference type="ARBA" id="ARBA00022448"/>
    </source>
</evidence>
<dbReference type="GO" id="GO:0005886">
    <property type="term" value="C:plasma membrane"/>
    <property type="evidence" value="ECO:0007669"/>
    <property type="project" value="UniProtKB-SubCell"/>
</dbReference>
<dbReference type="HAMAP" id="MF_01416">
    <property type="entry name" value="ATP_synth_delta_bact"/>
    <property type="match status" value="1"/>
</dbReference>
<keyword evidence="7" id="KW-1003">Cell membrane</keyword>
<keyword evidence="4 7" id="KW-0406">Ion transport</keyword>